<proteinExistence type="predicted"/>
<evidence type="ECO:0000313" key="2">
    <source>
        <dbReference type="Proteomes" id="UP000324222"/>
    </source>
</evidence>
<dbReference type="EMBL" id="VSRR010086410">
    <property type="protein sequence ID" value="MPC91054.1"/>
    <property type="molecule type" value="Genomic_DNA"/>
</dbReference>
<organism evidence="1 2">
    <name type="scientific">Portunus trituberculatus</name>
    <name type="common">Swimming crab</name>
    <name type="synonym">Neptunus trituberculatus</name>
    <dbReference type="NCBI Taxonomy" id="210409"/>
    <lineage>
        <taxon>Eukaryota</taxon>
        <taxon>Metazoa</taxon>
        <taxon>Ecdysozoa</taxon>
        <taxon>Arthropoda</taxon>
        <taxon>Crustacea</taxon>
        <taxon>Multicrustacea</taxon>
        <taxon>Malacostraca</taxon>
        <taxon>Eumalacostraca</taxon>
        <taxon>Eucarida</taxon>
        <taxon>Decapoda</taxon>
        <taxon>Pleocyemata</taxon>
        <taxon>Brachyura</taxon>
        <taxon>Eubrachyura</taxon>
        <taxon>Portunoidea</taxon>
        <taxon>Portunidae</taxon>
        <taxon>Portuninae</taxon>
        <taxon>Portunus</taxon>
    </lineage>
</organism>
<sequence>MLFNPQSWLPWRCERCAEAVGVRASPTLCHSYRWTRPGERKRMRRVRERERVGNLRLVSFCKETVRSEDF</sequence>
<protein>
    <submittedName>
        <fullName evidence="1">Uncharacterized protein</fullName>
    </submittedName>
</protein>
<accession>A0A5B7JFC2</accession>
<comment type="caution">
    <text evidence="1">The sequence shown here is derived from an EMBL/GenBank/DDBJ whole genome shotgun (WGS) entry which is preliminary data.</text>
</comment>
<keyword evidence="2" id="KW-1185">Reference proteome</keyword>
<dbReference type="AlphaFoldDB" id="A0A5B7JFC2"/>
<gene>
    <name evidence="1" type="ORF">E2C01_086067</name>
</gene>
<dbReference type="Proteomes" id="UP000324222">
    <property type="component" value="Unassembled WGS sequence"/>
</dbReference>
<name>A0A5B7JFC2_PORTR</name>
<evidence type="ECO:0000313" key="1">
    <source>
        <dbReference type="EMBL" id="MPC91054.1"/>
    </source>
</evidence>
<reference evidence="1 2" key="1">
    <citation type="submission" date="2019-05" db="EMBL/GenBank/DDBJ databases">
        <title>Another draft genome of Portunus trituberculatus and its Hox gene families provides insights of decapod evolution.</title>
        <authorList>
            <person name="Jeong J.-H."/>
            <person name="Song I."/>
            <person name="Kim S."/>
            <person name="Choi T."/>
            <person name="Kim D."/>
            <person name="Ryu S."/>
            <person name="Kim W."/>
        </authorList>
    </citation>
    <scope>NUCLEOTIDE SEQUENCE [LARGE SCALE GENOMIC DNA]</scope>
    <source>
        <tissue evidence="1">Muscle</tissue>
    </source>
</reference>